<name>A0AA88EHF7_FICCA</name>
<evidence type="ECO:0000313" key="1">
    <source>
        <dbReference type="EMBL" id="GMN74723.1"/>
    </source>
</evidence>
<protein>
    <submittedName>
        <fullName evidence="1">Uncharacterized protein</fullName>
    </submittedName>
</protein>
<dbReference type="Proteomes" id="UP001187192">
    <property type="component" value="Unassembled WGS sequence"/>
</dbReference>
<dbReference type="EMBL" id="BTGU01012303">
    <property type="protein sequence ID" value="GMN74723.1"/>
    <property type="molecule type" value="Genomic_DNA"/>
</dbReference>
<comment type="caution">
    <text evidence="1">The sequence shown here is derived from an EMBL/GenBank/DDBJ whole genome shotgun (WGS) entry which is preliminary data.</text>
</comment>
<accession>A0AA88EHF7</accession>
<gene>
    <name evidence="1" type="ORF">TIFTF001_053210</name>
</gene>
<evidence type="ECO:0000313" key="2">
    <source>
        <dbReference type="Proteomes" id="UP001187192"/>
    </source>
</evidence>
<sequence>MENLRILVKWGLNFWVGRNESFGEELEKMRLCKGFLAGEARGRAPASGLRERWPSLAGARAPRSRGRMPVSGLLTPSGVLQREFGAPQWAFSLLEPQDES</sequence>
<organism evidence="1 2">
    <name type="scientific">Ficus carica</name>
    <name type="common">Common fig</name>
    <dbReference type="NCBI Taxonomy" id="3494"/>
    <lineage>
        <taxon>Eukaryota</taxon>
        <taxon>Viridiplantae</taxon>
        <taxon>Streptophyta</taxon>
        <taxon>Embryophyta</taxon>
        <taxon>Tracheophyta</taxon>
        <taxon>Spermatophyta</taxon>
        <taxon>Magnoliopsida</taxon>
        <taxon>eudicotyledons</taxon>
        <taxon>Gunneridae</taxon>
        <taxon>Pentapetalae</taxon>
        <taxon>rosids</taxon>
        <taxon>fabids</taxon>
        <taxon>Rosales</taxon>
        <taxon>Moraceae</taxon>
        <taxon>Ficeae</taxon>
        <taxon>Ficus</taxon>
    </lineage>
</organism>
<reference evidence="1" key="1">
    <citation type="submission" date="2023-07" db="EMBL/GenBank/DDBJ databases">
        <title>draft genome sequence of fig (Ficus carica).</title>
        <authorList>
            <person name="Takahashi T."/>
            <person name="Nishimura K."/>
        </authorList>
    </citation>
    <scope>NUCLEOTIDE SEQUENCE</scope>
</reference>
<dbReference type="AlphaFoldDB" id="A0AA88EHF7"/>
<proteinExistence type="predicted"/>
<keyword evidence="2" id="KW-1185">Reference proteome</keyword>